<evidence type="ECO:0000313" key="3">
    <source>
        <dbReference type="Proteomes" id="UP000429607"/>
    </source>
</evidence>
<dbReference type="EMBL" id="QXFV01001515">
    <property type="protein sequence ID" value="KAE9004047.1"/>
    <property type="molecule type" value="Genomic_DNA"/>
</dbReference>
<dbReference type="GO" id="GO:0005634">
    <property type="term" value="C:nucleus"/>
    <property type="evidence" value="ECO:0007669"/>
    <property type="project" value="TreeGrafter"/>
</dbReference>
<dbReference type="GO" id="GO:0003677">
    <property type="term" value="F:DNA binding"/>
    <property type="evidence" value="ECO:0007669"/>
    <property type="project" value="TreeGrafter"/>
</dbReference>
<comment type="caution">
    <text evidence="2">The sequence shown here is derived from an EMBL/GenBank/DDBJ whole genome shotgun (WGS) entry which is preliminary data.</text>
</comment>
<dbReference type="Proteomes" id="UP000429607">
    <property type="component" value="Unassembled WGS sequence"/>
</dbReference>
<dbReference type="InterPro" id="IPR050863">
    <property type="entry name" value="CenT-Element_Derived"/>
</dbReference>
<dbReference type="InterPro" id="IPR004875">
    <property type="entry name" value="DDE_SF_endonuclease_dom"/>
</dbReference>
<gene>
    <name evidence="2" type="ORF">PR001_g17817</name>
</gene>
<dbReference type="AlphaFoldDB" id="A0A6A3KE84"/>
<organism evidence="2 3">
    <name type="scientific">Phytophthora rubi</name>
    <dbReference type="NCBI Taxonomy" id="129364"/>
    <lineage>
        <taxon>Eukaryota</taxon>
        <taxon>Sar</taxon>
        <taxon>Stramenopiles</taxon>
        <taxon>Oomycota</taxon>
        <taxon>Peronosporomycetes</taxon>
        <taxon>Peronosporales</taxon>
        <taxon>Peronosporaceae</taxon>
        <taxon>Phytophthora</taxon>
    </lineage>
</organism>
<evidence type="ECO:0000259" key="1">
    <source>
        <dbReference type="Pfam" id="PF03184"/>
    </source>
</evidence>
<accession>A0A6A3KE84</accession>
<dbReference type="PANTHER" id="PTHR19303">
    <property type="entry name" value="TRANSPOSON"/>
    <property type="match status" value="1"/>
</dbReference>
<proteinExistence type="predicted"/>
<name>A0A6A3KE84_9STRA</name>
<evidence type="ECO:0000313" key="2">
    <source>
        <dbReference type="EMBL" id="KAE9004047.1"/>
    </source>
</evidence>
<protein>
    <recommendedName>
        <fullName evidence="1">DDE-1 domain-containing protein</fullName>
    </recommendedName>
</protein>
<feature type="domain" description="DDE-1" evidence="1">
    <location>
        <begin position="71"/>
        <end position="113"/>
    </location>
</feature>
<sequence length="114" mass="13312">MRYGIRWRRAYGELGEVELEEVVADFQRLRRLIRQYASKDVYNMDETGFHYNQVLRGSLCLQEAPTLKQDKSRITLALCCNTTGSDKRSLLFVGKAVKPRWLNDKPHDVEYKSA</sequence>
<dbReference type="Pfam" id="PF03184">
    <property type="entry name" value="DDE_1"/>
    <property type="match status" value="1"/>
</dbReference>
<reference evidence="2 3" key="1">
    <citation type="submission" date="2018-09" db="EMBL/GenBank/DDBJ databases">
        <title>Genomic investigation of the strawberry pathogen Phytophthora fragariae indicates pathogenicity is determined by transcriptional variation in three key races.</title>
        <authorList>
            <person name="Adams T.M."/>
            <person name="Armitage A.D."/>
            <person name="Sobczyk M.K."/>
            <person name="Bates H.J."/>
            <person name="Dunwell J.M."/>
            <person name="Nellist C.F."/>
            <person name="Harrison R.J."/>
        </authorList>
    </citation>
    <scope>NUCLEOTIDE SEQUENCE [LARGE SCALE GENOMIC DNA]</scope>
    <source>
        <strain evidence="2 3">SCRP249</strain>
    </source>
</reference>
<dbReference type="PANTHER" id="PTHR19303:SF73">
    <property type="entry name" value="PROTEIN PDC2"/>
    <property type="match status" value="1"/>
</dbReference>